<dbReference type="Gene3D" id="3.30.70.1380">
    <property type="entry name" value="Transcriptional regulatory protein pf0864 domain like"/>
    <property type="match status" value="1"/>
</dbReference>
<dbReference type="HAMAP" id="MF_01074">
    <property type="entry name" value="LarC"/>
    <property type="match status" value="1"/>
</dbReference>
<dbReference type="GO" id="GO:0051604">
    <property type="term" value="P:protein maturation"/>
    <property type="evidence" value="ECO:0007669"/>
    <property type="project" value="UniProtKB-UniRule"/>
</dbReference>
<dbReference type="EMBL" id="JAUOQO010000002">
    <property type="protein sequence ID" value="MDO6573209.1"/>
    <property type="molecule type" value="Genomic_DNA"/>
</dbReference>
<dbReference type="GO" id="GO:0016151">
    <property type="term" value="F:nickel cation binding"/>
    <property type="evidence" value="ECO:0007669"/>
    <property type="project" value="UniProtKB-UniRule"/>
</dbReference>
<comment type="caution">
    <text evidence="3">The sequence shown here is derived from an EMBL/GenBank/DDBJ whole genome shotgun (WGS) entry which is preliminary data.</text>
</comment>
<dbReference type="PANTHER" id="PTHR36566:SF1">
    <property type="entry name" value="PYRIDINIUM-3,5-BISTHIOCARBOXYLIC ACID MONONUCLEOTIDE NICKEL INSERTION PROTEIN"/>
    <property type="match status" value="1"/>
</dbReference>
<dbReference type="Pfam" id="PF01969">
    <property type="entry name" value="Ni_insertion"/>
    <property type="match status" value="1"/>
</dbReference>
<evidence type="ECO:0000256" key="1">
    <source>
        <dbReference type="ARBA" id="ARBA00022596"/>
    </source>
</evidence>
<comment type="function">
    <text evidence="2">Involved in the biosynthesis of a nickel-pincer cofactor ((SCS)Ni(II) pincer complex). Binds Ni(2+), and functions in nickel delivery to pyridinium-3,5-bisthiocarboxylic acid mononucleotide (P2TMN), to form the mature cofactor. Is thus probably required for the activation of nickel-pincer cofactor-dependent enzymes.</text>
</comment>
<dbReference type="GO" id="GO:0016829">
    <property type="term" value="F:lyase activity"/>
    <property type="evidence" value="ECO:0007669"/>
    <property type="project" value="UniProtKB-UniRule"/>
</dbReference>
<sequence>MSNALYLDCHAGIAGDMLLSALVDIGANPQEIENELKKLPIDTFSLHFNKVMKQGIQATSLKIDFEESHHHRKASDIYNIIDNSTLNDRVKTRSKAIFNVIAHAEAKIHGMSVGEVHFHEVGAMDSIIDIIGGCIALELLDIDTLYCSPIPTGNGRIKIAHGIYPIPAPATAEILKGIPLAQFNVSSELTTPTGAAFAKSLVTSFGTFPANTMKNIGYGAGTKDFDFPNVLRVIQFEVLDQQNEADQVQVIECQIDDMTAEMLGDLMENTLNQKVLDIFYTPIIMKKQRPATQLTVICKPDDKSTIEDFILTHTSTLGVRSYTVNRRILSRQYHDIETPYGNVSVKLAYKNDELIKAKPEFDQIKEIAKKYNQNIQTIYQQITKCMVEQLNL</sequence>
<organism evidence="3 4">
    <name type="scientific">Staphylococcus pasteuri_A</name>
    <dbReference type="NCBI Taxonomy" id="3062664"/>
    <lineage>
        <taxon>Bacteria</taxon>
        <taxon>Bacillati</taxon>
        <taxon>Bacillota</taxon>
        <taxon>Bacilli</taxon>
        <taxon>Bacillales</taxon>
        <taxon>Staphylococcaceae</taxon>
        <taxon>Staphylococcus</taxon>
    </lineage>
</organism>
<dbReference type="AlphaFoldDB" id="A0AAW7YP05"/>
<name>A0AAW7YP05_9STAP</name>
<dbReference type="RefSeq" id="WP_046466401.1">
    <property type="nucleotide sequence ID" value="NZ_JAUOQO010000002.1"/>
</dbReference>
<dbReference type="Proteomes" id="UP001170310">
    <property type="component" value="Unassembled WGS sequence"/>
</dbReference>
<evidence type="ECO:0000313" key="4">
    <source>
        <dbReference type="Proteomes" id="UP001170310"/>
    </source>
</evidence>
<gene>
    <name evidence="2 3" type="primary">larC</name>
    <name evidence="3" type="ORF">Q4528_03455</name>
</gene>
<keyword evidence="4" id="KW-1185">Reference proteome</keyword>
<comment type="catalytic activity">
    <reaction evidence="2">
        <text>Ni(II)-pyridinium-3,5-bisthiocarboxylate mononucleotide = pyridinium-3,5-bisthiocarboxylate mononucleotide + Ni(2+)</text>
        <dbReference type="Rhea" id="RHEA:54784"/>
        <dbReference type="ChEBI" id="CHEBI:49786"/>
        <dbReference type="ChEBI" id="CHEBI:137372"/>
        <dbReference type="ChEBI" id="CHEBI:137373"/>
        <dbReference type="EC" id="4.99.1.12"/>
    </reaction>
</comment>
<accession>A0AAW7YP05</accession>
<dbReference type="InterPro" id="IPR002822">
    <property type="entry name" value="Ni_insertion"/>
</dbReference>
<reference evidence="3" key="1">
    <citation type="submission" date="2023-07" db="EMBL/GenBank/DDBJ databases">
        <title>Genome content predicts the carbon catabolic preferences of heterotrophic bacteria.</title>
        <authorList>
            <person name="Gralka M."/>
        </authorList>
    </citation>
    <scope>NUCLEOTIDE SEQUENCE</scope>
    <source>
        <strain evidence="3">E2R20</strain>
    </source>
</reference>
<comment type="similarity">
    <text evidence="2">Belongs to the LarC family.</text>
</comment>
<protein>
    <recommendedName>
        <fullName evidence="2">Pyridinium-3,5-bisthiocarboxylic acid mononucleotide nickel insertion protein</fullName>
        <shortName evidence="2">P2TMN nickel insertion protein</shortName>
        <ecNumber evidence="2">4.99.1.12</ecNumber>
    </recommendedName>
    <alternativeName>
        <fullName evidence="2">Nickel-pincer cofactor biosynthesis protein LarC</fullName>
    </alternativeName>
</protein>
<dbReference type="EC" id="4.99.1.12" evidence="2"/>
<dbReference type="PANTHER" id="PTHR36566">
    <property type="entry name" value="NICKEL INSERTION PROTEIN-RELATED"/>
    <property type="match status" value="1"/>
</dbReference>
<evidence type="ECO:0000313" key="3">
    <source>
        <dbReference type="EMBL" id="MDO6573209.1"/>
    </source>
</evidence>
<dbReference type="NCBIfam" id="TIGR00299">
    <property type="entry name" value="nickel pincer cofactor biosynthesis protein LarC"/>
    <property type="match status" value="1"/>
</dbReference>
<keyword evidence="2" id="KW-0456">Lyase</keyword>
<evidence type="ECO:0000256" key="2">
    <source>
        <dbReference type="HAMAP-Rule" id="MF_01074"/>
    </source>
</evidence>
<proteinExistence type="inferred from homology"/>
<keyword evidence="1 2" id="KW-0533">Nickel</keyword>
<dbReference type="Gene3D" id="3.10.20.300">
    <property type="entry name" value="mk0293 like domain"/>
    <property type="match status" value="1"/>
</dbReference>